<accession>A0A8S1S3H3</accession>
<keyword evidence="3" id="KW-1185">Reference proteome</keyword>
<gene>
    <name evidence="2" type="ORF">POCTA_138.1.T0060003</name>
</gene>
<evidence type="ECO:0000313" key="2">
    <source>
        <dbReference type="EMBL" id="CAD8134736.1"/>
    </source>
</evidence>
<feature type="transmembrane region" description="Helical" evidence="1">
    <location>
        <begin position="165"/>
        <end position="183"/>
    </location>
</feature>
<name>A0A8S1S3H3_PAROT</name>
<reference evidence="2" key="1">
    <citation type="submission" date="2021-01" db="EMBL/GenBank/DDBJ databases">
        <authorList>
            <consortium name="Genoscope - CEA"/>
            <person name="William W."/>
        </authorList>
    </citation>
    <scope>NUCLEOTIDE SEQUENCE</scope>
</reference>
<keyword evidence="1" id="KW-0472">Membrane</keyword>
<organism evidence="2 3">
    <name type="scientific">Paramecium octaurelia</name>
    <dbReference type="NCBI Taxonomy" id="43137"/>
    <lineage>
        <taxon>Eukaryota</taxon>
        <taxon>Sar</taxon>
        <taxon>Alveolata</taxon>
        <taxon>Ciliophora</taxon>
        <taxon>Intramacronucleata</taxon>
        <taxon>Oligohymenophorea</taxon>
        <taxon>Peniculida</taxon>
        <taxon>Parameciidae</taxon>
        <taxon>Paramecium</taxon>
    </lineage>
</organism>
<dbReference type="Proteomes" id="UP000683925">
    <property type="component" value="Unassembled WGS sequence"/>
</dbReference>
<dbReference type="AlphaFoldDB" id="A0A8S1S3H3"/>
<evidence type="ECO:0000313" key="3">
    <source>
        <dbReference type="Proteomes" id="UP000683925"/>
    </source>
</evidence>
<comment type="caution">
    <text evidence="2">The sequence shown here is derived from an EMBL/GenBank/DDBJ whole genome shotgun (WGS) entry which is preliminary data.</text>
</comment>
<evidence type="ECO:0000256" key="1">
    <source>
        <dbReference type="SAM" id="Phobius"/>
    </source>
</evidence>
<keyword evidence="1" id="KW-1133">Transmembrane helix</keyword>
<evidence type="ECO:0008006" key="4">
    <source>
        <dbReference type="Google" id="ProtNLM"/>
    </source>
</evidence>
<proteinExistence type="predicted"/>
<keyword evidence="1" id="KW-0812">Transmembrane</keyword>
<dbReference type="EMBL" id="CAJJDP010000005">
    <property type="protein sequence ID" value="CAD8134736.1"/>
    <property type="molecule type" value="Genomic_DNA"/>
</dbReference>
<sequence>MTSFMFMGHKIIQLKALDMIQKCKAFADQNVNSAPQSPKLQYLDYWKFQAQINLSLQLMTLHKYYKQYYYKQNQHNNINNCYFINLNDVQDHNYVNPSTLYIFRIVNRVELSSKIYKIVMKIQIRISQILSCQSNKTQLDAFNEMLIIRLFSRQMVEPLIKKEQFVYFFSFFIVNIFFNYFIFKLF</sequence>
<protein>
    <recommendedName>
        <fullName evidence="4">Transmembrane protein</fullName>
    </recommendedName>
</protein>